<reference evidence="3" key="1">
    <citation type="submission" date="2018-05" db="EMBL/GenBank/DDBJ databases">
        <title>Complete Genome Sequence of Methylobacterium sp. 17SD2-17.</title>
        <authorList>
            <person name="Srinivasan S."/>
        </authorList>
    </citation>
    <scope>NUCLEOTIDE SEQUENCE [LARGE SCALE GENOMIC DNA]</scope>
    <source>
        <strain evidence="3">17SD2-17</strain>
    </source>
</reference>
<protein>
    <recommendedName>
        <fullName evidence="1">HPr kinase/phosphorylase C-terminal domain-containing protein</fullName>
    </recommendedName>
</protein>
<keyword evidence="3" id="KW-1185">Reference proteome</keyword>
<dbReference type="InterPro" id="IPR027417">
    <property type="entry name" value="P-loop_NTPase"/>
</dbReference>
<proteinExistence type="predicted"/>
<dbReference type="OrthoDB" id="8326226at2"/>
<evidence type="ECO:0000259" key="1">
    <source>
        <dbReference type="Pfam" id="PF07475"/>
    </source>
</evidence>
<evidence type="ECO:0000313" key="2">
    <source>
        <dbReference type="EMBL" id="AWN39632.1"/>
    </source>
</evidence>
<dbReference type="InterPro" id="IPR025662">
    <property type="entry name" value="Sigma_54_int_dom_ATP-bd_1"/>
</dbReference>
<dbReference type="Gene3D" id="3.40.50.300">
    <property type="entry name" value="P-loop containing nucleotide triphosphate hydrolases"/>
    <property type="match status" value="1"/>
</dbReference>
<dbReference type="GO" id="GO:0006109">
    <property type="term" value="P:regulation of carbohydrate metabolic process"/>
    <property type="evidence" value="ECO:0007669"/>
    <property type="project" value="InterPro"/>
</dbReference>
<dbReference type="Proteomes" id="UP000245926">
    <property type="component" value="Chromosome"/>
</dbReference>
<dbReference type="PROSITE" id="PS00675">
    <property type="entry name" value="SIGMA54_INTERACT_1"/>
    <property type="match status" value="1"/>
</dbReference>
<dbReference type="Pfam" id="PF07475">
    <property type="entry name" value="Hpr_kinase_C"/>
    <property type="match status" value="1"/>
</dbReference>
<name>A0A2U8W2Q6_9HYPH</name>
<dbReference type="CDD" id="cd01918">
    <property type="entry name" value="HprK_C"/>
    <property type="match status" value="1"/>
</dbReference>
<dbReference type="InterPro" id="IPR011104">
    <property type="entry name" value="Hpr_kin/Pase_C"/>
</dbReference>
<gene>
    <name evidence="2" type="ORF">DK389_02665</name>
</gene>
<dbReference type="AlphaFoldDB" id="A0A2U8W2Q6"/>
<evidence type="ECO:0000313" key="3">
    <source>
        <dbReference type="Proteomes" id="UP000245926"/>
    </source>
</evidence>
<feature type="domain" description="HPr kinase/phosphorylase C-terminal" evidence="1">
    <location>
        <begin position="14"/>
        <end position="94"/>
    </location>
</feature>
<dbReference type="GO" id="GO:0000155">
    <property type="term" value="F:phosphorelay sensor kinase activity"/>
    <property type="evidence" value="ECO:0007669"/>
    <property type="project" value="InterPro"/>
</dbReference>
<organism evidence="2 3">
    <name type="scientific">Methylobacterium durans</name>
    <dbReference type="NCBI Taxonomy" id="2202825"/>
    <lineage>
        <taxon>Bacteria</taxon>
        <taxon>Pseudomonadati</taxon>
        <taxon>Pseudomonadota</taxon>
        <taxon>Alphaproteobacteria</taxon>
        <taxon>Hyphomicrobiales</taxon>
        <taxon>Methylobacteriaceae</taxon>
        <taxon>Methylobacterium</taxon>
    </lineage>
</organism>
<dbReference type="SUPFAM" id="SSF53795">
    <property type="entry name" value="PEP carboxykinase-like"/>
    <property type="match status" value="1"/>
</dbReference>
<dbReference type="EMBL" id="CP029550">
    <property type="protein sequence ID" value="AWN39632.1"/>
    <property type="molecule type" value="Genomic_DNA"/>
</dbReference>
<dbReference type="GO" id="GO:0005524">
    <property type="term" value="F:ATP binding"/>
    <property type="evidence" value="ECO:0007669"/>
    <property type="project" value="InterPro"/>
</dbReference>
<dbReference type="KEGG" id="mets:DK389_02665"/>
<sequence length="171" mass="17715">MSRAARGKERRALSLHAACVVIGEAGILIRGESGSGKSTLALALLDRTERDGGHGRLVGDDRIRVEPHHGRLVARAHPAIAGLVEVRGLGLRAVPSIGAAILHMVVDCVGDVPRMPEPAEPVTMSGVTLPCLVLGRTLRETGLGPAHVMHALSVASRSHSGIVGQPAVEAP</sequence>
<accession>A0A2U8W2Q6</accession>